<name>A0A2C6KII8_9APIC</name>
<protein>
    <submittedName>
        <fullName evidence="1">Uncharacterized protein</fullName>
    </submittedName>
</protein>
<dbReference type="RefSeq" id="XP_067919099.1">
    <property type="nucleotide sequence ID" value="XM_068068924.1"/>
</dbReference>
<dbReference type="GeneID" id="94432135"/>
<sequence>MKDSRLDIVCGKAGQSSGASSDPLPRMEGGISEVCKGCRWNVKQFPADWLWRSVLNVLFVLDKLELFWLSCRNG</sequence>
<feature type="non-terminal residue" evidence="1">
    <location>
        <position position="74"/>
    </location>
</feature>
<dbReference type="EMBL" id="MIGC01005033">
    <property type="protein sequence ID" value="PHJ17377.1"/>
    <property type="molecule type" value="Genomic_DNA"/>
</dbReference>
<dbReference type="VEuPathDB" id="ToxoDB:CSUI_008799"/>
<dbReference type="AlphaFoldDB" id="A0A2C6KII8"/>
<evidence type="ECO:0000313" key="2">
    <source>
        <dbReference type="Proteomes" id="UP000221165"/>
    </source>
</evidence>
<comment type="caution">
    <text evidence="1">The sequence shown here is derived from an EMBL/GenBank/DDBJ whole genome shotgun (WGS) entry which is preliminary data.</text>
</comment>
<reference evidence="1 2" key="1">
    <citation type="journal article" date="2017" name="Int. J. Parasitol.">
        <title>The genome of the protozoan parasite Cystoisospora suis and a reverse vaccinology approach to identify vaccine candidates.</title>
        <authorList>
            <person name="Palmieri N."/>
            <person name="Shrestha A."/>
            <person name="Ruttkowski B."/>
            <person name="Beck T."/>
            <person name="Vogl C."/>
            <person name="Tomley F."/>
            <person name="Blake D.P."/>
            <person name="Joachim A."/>
        </authorList>
    </citation>
    <scope>NUCLEOTIDE SEQUENCE [LARGE SCALE GENOMIC DNA]</scope>
    <source>
        <strain evidence="1 2">Wien I</strain>
    </source>
</reference>
<dbReference type="Proteomes" id="UP000221165">
    <property type="component" value="Unassembled WGS sequence"/>
</dbReference>
<gene>
    <name evidence="1" type="ORF">CSUI_008799</name>
</gene>
<accession>A0A2C6KII8</accession>
<keyword evidence="2" id="KW-1185">Reference proteome</keyword>
<evidence type="ECO:0000313" key="1">
    <source>
        <dbReference type="EMBL" id="PHJ17377.1"/>
    </source>
</evidence>
<proteinExistence type="predicted"/>
<organism evidence="1 2">
    <name type="scientific">Cystoisospora suis</name>
    <dbReference type="NCBI Taxonomy" id="483139"/>
    <lineage>
        <taxon>Eukaryota</taxon>
        <taxon>Sar</taxon>
        <taxon>Alveolata</taxon>
        <taxon>Apicomplexa</taxon>
        <taxon>Conoidasida</taxon>
        <taxon>Coccidia</taxon>
        <taxon>Eucoccidiorida</taxon>
        <taxon>Eimeriorina</taxon>
        <taxon>Sarcocystidae</taxon>
        <taxon>Cystoisospora</taxon>
    </lineage>
</organism>